<gene>
    <name evidence="1" type="ORF">KPL71_008261</name>
</gene>
<name>A0ACB8M5N5_CITSI</name>
<organism evidence="1 2">
    <name type="scientific">Citrus sinensis</name>
    <name type="common">Sweet orange</name>
    <name type="synonym">Citrus aurantium var. sinensis</name>
    <dbReference type="NCBI Taxonomy" id="2711"/>
    <lineage>
        <taxon>Eukaryota</taxon>
        <taxon>Viridiplantae</taxon>
        <taxon>Streptophyta</taxon>
        <taxon>Embryophyta</taxon>
        <taxon>Tracheophyta</taxon>
        <taxon>Spermatophyta</taxon>
        <taxon>Magnoliopsida</taxon>
        <taxon>eudicotyledons</taxon>
        <taxon>Gunneridae</taxon>
        <taxon>Pentapetalae</taxon>
        <taxon>rosids</taxon>
        <taxon>malvids</taxon>
        <taxon>Sapindales</taxon>
        <taxon>Rutaceae</taxon>
        <taxon>Aurantioideae</taxon>
        <taxon>Citrus</taxon>
    </lineage>
</organism>
<dbReference type="Proteomes" id="UP000829398">
    <property type="component" value="Chromosome 3"/>
</dbReference>
<sequence>MEDQTQTKTKDKEASRSGLGKTMMSPYFLSASDNPRTIITQVQLRRTNYDEWARAMQTALRAKKKFGFVDGIVKQLADDSADLEDWWMVNSMLVSWIQNTIETNLRSTVTYIKVTKLLWDDIKERLSVGNGPRVQQLKSELVNYKQRGMTILNYYGKLKMLWEELSNYEQSPACLCSNSVYGGVRSHILSTEPLPKLNCAYAIVIQEEQTRYEASSCFQLIGYPEWWGEWPKATRNAGRSRGNSQQNGGNNGCGRGGPARANVAQIAKGSNNPSRELLESAASGLSSLSSEQPHYEDADWSRLGHHSSKVVQLLPFIDSASCLSGFQNCDAPSYANIRSFGCLAYAYNRDHRGNKFASRSRRCIFMGYPFGKKGWDLYDLESASFFTSRDVTFVEHDFPYKALTEPAATATPTPKLDEPDTSDVLETINTPSPIPASPTLDEHASNDRGSIEVVETSLQQQPLLGRHLRQQQQSIN</sequence>
<evidence type="ECO:0000313" key="1">
    <source>
        <dbReference type="EMBL" id="KAH9780930.1"/>
    </source>
</evidence>
<comment type="caution">
    <text evidence="1">The sequence shown here is derived from an EMBL/GenBank/DDBJ whole genome shotgun (WGS) entry which is preliminary data.</text>
</comment>
<protein>
    <submittedName>
        <fullName evidence="1">Retrotran gag 3 domain-containing protein</fullName>
    </submittedName>
</protein>
<proteinExistence type="predicted"/>
<dbReference type="EMBL" id="CM039172">
    <property type="protein sequence ID" value="KAH9780930.1"/>
    <property type="molecule type" value="Genomic_DNA"/>
</dbReference>
<reference evidence="2" key="1">
    <citation type="journal article" date="2023" name="Hortic. Res.">
        <title>A chromosome-level phased genome enabling allele-level studies in sweet orange: a case study on citrus Huanglongbing tolerance.</title>
        <authorList>
            <person name="Wu B."/>
            <person name="Yu Q."/>
            <person name="Deng Z."/>
            <person name="Duan Y."/>
            <person name="Luo F."/>
            <person name="Gmitter F. Jr."/>
        </authorList>
    </citation>
    <scope>NUCLEOTIDE SEQUENCE [LARGE SCALE GENOMIC DNA]</scope>
    <source>
        <strain evidence="2">cv. Valencia</strain>
    </source>
</reference>
<evidence type="ECO:0000313" key="2">
    <source>
        <dbReference type="Proteomes" id="UP000829398"/>
    </source>
</evidence>
<accession>A0ACB8M5N5</accession>
<keyword evidence="2" id="KW-1185">Reference proteome</keyword>